<feature type="non-terminal residue" evidence="1">
    <location>
        <position position="185"/>
    </location>
</feature>
<protein>
    <submittedName>
        <fullName evidence="1">Uncharacterized protein</fullName>
    </submittedName>
</protein>
<dbReference type="Proteomes" id="UP000070501">
    <property type="component" value="Unassembled WGS sequence"/>
</dbReference>
<dbReference type="InParanoid" id="A0A136IRP6"/>
<organism evidence="1 2">
    <name type="scientific">Microdochium bolleyi</name>
    <dbReference type="NCBI Taxonomy" id="196109"/>
    <lineage>
        <taxon>Eukaryota</taxon>
        <taxon>Fungi</taxon>
        <taxon>Dikarya</taxon>
        <taxon>Ascomycota</taxon>
        <taxon>Pezizomycotina</taxon>
        <taxon>Sordariomycetes</taxon>
        <taxon>Xylariomycetidae</taxon>
        <taxon>Xylariales</taxon>
        <taxon>Microdochiaceae</taxon>
        <taxon>Microdochium</taxon>
    </lineage>
</organism>
<keyword evidence="2" id="KW-1185">Reference proteome</keyword>
<reference evidence="2" key="1">
    <citation type="submission" date="2016-02" db="EMBL/GenBank/DDBJ databases">
        <title>Draft genome sequence of Microdochium bolleyi, a fungal endophyte of beachgrass.</title>
        <authorList>
            <consortium name="DOE Joint Genome Institute"/>
            <person name="David A.S."/>
            <person name="May G."/>
            <person name="Haridas S."/>
            <person name="Lim J."/>
            <person name="Wang M."/>
            <person name="Labutti K."/>
            <person name="Lipzen A."/>
            <person name="Barry K."/>
            <person name="Grigoriev I.V."/>
        </authorList>
    </citation>
    <scope>NUCLEOTIDE SEQUENCE [LARGE SCALE GENOMIC DNA]</scope>
    <source>
        <strain evidence="2">J235TASD1</strain>
    </source>
</reference>
<dbReference type="EMBL" id="KQ964261">
    <property type="protein sequence ID" value="KXJ87620.1"/>
    <property type="molecule type" value="Genomic_DNA"/>
</dbReference>
<gene>
    <name evidence="1" type="ORF">Micbo1qcDRAFT_167157</name>
</gene>
<accession>A0A136IRP6</accession>
<evidence type="ECO:0000313" key="1">
    <source>
        <dbReference type="EMBL" id="KXJ87620.1"/>
    </source>
</evidence>
<proteinExistence type="predicted"/>
<name>A0A136IRP6_9PEZI</name>
<dbReference type="AlphaFoldDB" id="A0A136IRP6"/>
<evidence type="ECO:0000313" key="2">
    <source>
        <dbReference type="Proteomes" id="UP000070501"/>
    </source>
</evidence>
<sequence length="185" mass="20241">MFTVSKEWYGGSAQEAGSGFTLLQKLLLRSRQNSDGRRLAVNVCSVCAQPSLSGQTNCWVKDDAALSCVHYSVVAAWGSECLEASAENHMVQHAGRRRLLQPGRIASIVVAWRMCRDPRPLSCRDEQLPLAVSCCSWRLGCGKILAGVWQTGPCPNSRGLGRRSDGAALRDGVEGSWGFRETWSR</sequence>